<sequence length="99" mass="11058">MKYFRLILALIPIGIVVLAISEIFSYMESPGSYKLGSDAMVSNGGYKYKSPLTFVTFQGLQIMLSVLAIFFLLYKTKSVTLLLLTLLIVALQYLLLLVI</sequence>
<evidence type="ECO:0000313" key="3">
    <source>
        <dbReference type="Proteomes" id="UP001501126"/>
    </source>
</evidence>
<gene>
    <name evidence="2" type="ORF">GCM10009118_14620</name>
</gene>
<evidence type="ECO:0008006" key="4">
    <source>
        <dbReference type="Google" id="ProtNLM"/>
    </source>
</evidence>
<accession>A0ABN1MQ65</accession>
<organism evidence="2 3">
    <name type="scientific">Wandonia haliotis</name>
    <dbReference type="NCBI Taxonomy" id="574963"/>
    <lineage>
        <taxon>Bacteria</taxon>
        <taxon>Pseudomonadati</taxon>
        <taxon>Bacteroidota</taxon>
        <taxon>Flavobacteriia</taxon>
        <taxon>Flavobacteriales</taxon>
        <taxon>Crocinitomicaceae</taxon>
        <taxon>Wandonia</taxon>
    </lineage>
</organism>
<feature type="transmembrane region" description="Helical" evidence="1">
    <location>
        <begin position="81"/>
        <end position="98"/>
    </location>
</feature>
<dbReference type="EMBL" id="BAAAFH010000007">
    <property type="protein sequence ID" value="GAA0875054.1"/>
    <property type="molecule type" value="Genomic_DNA"/>
</dbReference>
<name>A0ABN1MQ65_9FLAO</name>
<feature type="transmembrane region" description="Helical" evidence="1">
    <location>
        <begin position="52"/>
        <end position="74"/>
    </location>
</feature>
<proteinExistence type="predicted"/>
<evidence type="ECO:0000256" key="1">
    <source>
        <dbReference type="SAM" id="Phobius"/>
    </source>
</evidence>
<comment type="caution">
    <text evidence="2">The sequence shown here is derived from an EMBL/GenBank/DDBJ whole genome shotgun (WGS) entry which is preliminary data.</text>
</comment>
<dbReference type="RefSeq" id="WP_343786104.1">
    <property type="nucleotide sequence ID" value="NZ_BAAAFH010000007.1"/>
</dbReference>
<feature type="transmembrane region" description="Helical" evidence="1">
    <location>
        <begin position="7"/>
        <end position="27"/>
    </location>
</feature>
<keyword evidence="1" id="KW-1133">Transmembrane helix</keyword>
<protein>
    <recommendedName>
        <fullName evidence="4">NADH dehydrogenase subunit 4</fullName>
    </recommendedName>
</protein>
<dbReference type="Proteomes" id="UP001501126">
    <property type="component" value="Unassembled WGS sequence"/>
</dbReference>
<keyword evidence="1" id="KW-0812">Transmembrane</keyword>
<evidence type="ECO:0000313" key="2">
    <source>
        <dbReference type="EMBL" id="GAA0875054.1"/>
    </source>
</evidence>
<keyword evidence="1" id="KW-0472">Membrane</keyword>
<keyword evidence="3" id="KW-1185">Reference proteome</keyword>
<reference evidence="2 3" key="1">
    <citation type="journal article" date="2019" name="Int. J. Syst. Evol. Microbiol.">
        <title>The Global Catalogue of Microorganisms (GCM) 10K type strain sequencing project: providing services to taxonomists for standard genome sequencing and annotation.</title>
        <authorList>
            <consortium name="The Broad Institute Genomics Platform"/>
            <consortium name="The Broad Institute Genome Sequencing Center for Infectious Disease"/>
            <person name="Wu L."/>
            <person name="Ma J."/>
        </authorList>
    </citation>
    <scope>NUCLEOTIDE SEQUENCE [LARGE SCALE GENOMIC DNA]</scope>
    <source>
        <strain evidence="2 3">JCM 16083</strain>
    </source>
</reference>